<keyword evidence="3" id="KW-0862">Zinc</keyword>
<dbReference type="InterPro" id="IPR017884">
    <property type="entry name" value="SANT_dom"/>
</dbReference>
<dbReference type="SUPFAM" id="SSF46689">
    <property type="entry name" value="Homeodomain-like"/>
    <property type="match status" value="1"/>
</dbReference>
<evidence type="ECO:0000256" key="4">
    <source>
        <dbReference type="ARBA" id="ARBA00023242"/>
    </source>
</evidence>
<feature type="domain" description="PHD-type" evidence="7">
    <location>
        <begin position="225"/>
        <end position="277"/>
    </location>
</feature>
<dbReference type="GO" id="GO:0003682">
    <property type="term" value="F:chromatin binding"/>
    <property type="evidence" value="ECO:0007669"/>
    <property type="project" value="InterPro"/>
</dbReference>
<dbReference type="PROSITE" id="PS50114">
    <property type="entry name" value="GATA_ZN_FINGER_2"/>
    <property type="match status" value="1"/>
</dbReference>
<dbReference type="SUPFAM" id="SSF57716">
    <property type="entry name" value="Glucocorticoid receptor-like (DNA-binding domain)"/>
    <property type="match status" value="1"/>
</dbReference>
<feature type="region of interest" description="Disordered" evidence="6">
    <location>
        <begin position="1416"/>
        <end position="1645"/>
    </location>
</feature>
<dbReference type="GO" id="GO:0006355">
    <property type="term" value="P:regulation of DNA-templated transcription"/>
    <property type="evidence" value="ECO:0007669"/>
    <property type="project" value="InterPro"/>
</dbReference>
<feature type="region of interest" description="Disordered" evidence="6">
    <location>
        <begin position="1166"/>
        <end position="1222"/>
    </location>
</feature>
<dbReference type="SMART" id="SM00249">
    <property type="entry name" value="PHD"/>
    <property type="match status" value="3"/>
</dbReference>
<evidence type="ECO:0000259" key="9">
    <source>
        <dbReference type="PROSITE" id="PS51038"/>
    </source>
</evidence>
<dbReference type="InterPro" id="IPR009057">
    <property type="entry name" value="Homeodomain-like_sf"/>
</dbReference>
<feature type="region of interest" description="Disordered" evidence="6">
    <location>
        <begin position="559"/>
        <end position="608"/>
    </location>
</feature>
<feature type="compositionally biased region" description="Low complexity" evidence="6">
    <location>
        <begin position="1571"/>
        <end position="1582"/>
    </location>
</feature>
<name>A0A0D6EK89_SPOSA</name>
<dbReference type="CDD" id="cd15571">
    <property type="entry name" value="ePHD"/>
    <property type="match status" value="1"/>
</dbReference>
<dbReference type="InterPro" id="IPR043151">
    <property type="entry name" value="BAH_sf"/>
</dbReference>
<dbReference type="GO" id="GO:0008270">
    <property type="term" value="F:zinc ion binding"/>
    <property type="evidence" value="ECO:0007669"/>
    <property type="project" value="UniProtKB-KW"/>
</dbReference>
<evidence type="ECO:0000259" key="7">
    <source>
        <dbReference type="PROSITE" id="PS50016"/>
    </source>
</evidence>
<feature type="domain" description="SANT" evidence="11">
    <location>
        <begin position="505"/>
        <end position="549"/>
    </location>
</feature>
<dbReference type="PROSITE" id="PS51038">
    <property type="entry name" value="BAH"/>
    <property type="match status" value="1"/>
</dbReference>
<evidence type="ECO:0000256" key="6">
    <source>
        <dbReference type="SAM" id="MobiDB-lite"/>
    </source>
</evidence>
<dbReference type="Pfam" id="PF01426">
    <property type="entry name" value="BAH"/>
    <property type="match status" value="1"/>
</dbReference>
<dbReference type="PROSITE" id="PS51805">
    <property type="entry name" value="EPHD"/>
    <property type="match status" value="1"/>
</dbReference>
<keyword evidence="14" id="KW-1185">Reference proteome</keyword>
<dbReference type="EMBL" id="CENE01000006">
    <property type="protein sequence ID" value="CEQ40389.1"/>
    <property type="molecule type" value="Genomic_DNA"/>
</dbReference>
<dbReference type="SUPFAM" id="SSF57903">
    <property type="entry name" value="FYVE/PHD zinc finger"/>
    <property type="match status" value="2"/>
</dbReference>
<evidence type="ECO:0000256" key="5">
    <source>
        <dbReference type="PROSITE-ProRule" id="PRU00094"/>
    </source>
</evidence>
<dbReference type="PROSITE" id="PS51156">
    <property type="entry name" value="ELM2"/>
    <property type="match status" value="1"/>
</dbReference>
<feature type="compositionally biased region" description="Basic and acidic residues" evidence="6">
    <location>
        <begin position="1422"/>
        <end position="1433"/>
    </location>
</feature>
<feature type="domain" description="ELM2" evidence="10">
    <location>
        <begin position="371"/>
        <end position="501"/>
    </location>
</feature>
<dbReference type="InterPro" id="IPR013083">
    <property type="entry name" value="Znf_RING/FYVE/PHD"/>
</dbReference>
<reference evidence="14" key="1">
    <citation type="submission" date="2015-02" db="EMBL/GenBank/DDBJ databases">
        <authorList>
            <person name="Gon?alves P."/>
        </authorList>
    </citation>
    <scope>NUCLEOTIDE SEQUENCE [LARGE SCALE GENOMIC DNA]</scope>
</reference>
<feature type="compositionally biased region" description="Basic and acidic residues" evidence="6">
    <location>
        <begin position="1311"/>
        <end position="1324"/>
    </location>
</feature>
<feature type="compositionally biased region" description="Low complexity" evidence="6">
    <location>
        <begin position="1268"/>
        <end position="1286"/>
    </location>
</feature>
<evidence type="ECO:0000259" key="10">
    <source>
        <dbReference type="PROSITE" id="PS51156"/>
    </source>
</evidence>
<feature type="region of interest" description="Disordered" evidence="6">
    <location>
        <begin position="1239"/>
        <end position="1395"/>
    </location>
</feature>
<dbReference type="GO" id="GO:0043565">
    <property type="term" value="F:sequence-specific DNA binding"/>
    <property type="evidence" value="ECO:0007669"/>
    <property type="project" value="InterPro"/>
</dbReference>
<feature type="compositionally biased region" description="Polar residues" evidence="6">
    <location>
        <begin position="1513"/>
        <end position="1527"/>
    </location>
</feature>
<feature type="compositionally biased region" description="Pro residues" evidence="6">
    <location>
        <begin position="987"/>
        <end position="999"/>
    </location>
</feature>
<evidence type="ECO:0000313" key="14">
    <source>
        <dbReference type="Proteomes" id="UP000243876"/>
    </source>
</evidence>
<dbReference type="PANTHER" id="PTHR47672:SF1">
    <property type="entry name" value="E3 UBIQUITIN-PROTEIN LIGASE SNT2"/>
    <property type="match status" value="1"/>
</dbReference>
<feature type="domain" description="PHD-type" evidence="12">
    <location>
        <begin position="735"/>
        <end position="852"/>
    </location>
</feature>
<dbReference type="PROSITE" id="PS01359">
    <property type="entry name" value="ZF_PHD_1"/>
    <property type="match status" value="1"/>
</dbReference>
<evidence type="ECO:0000256" key="1">
    <source>
        <dbReference type="ARBA" id="ARBA00022723"/>
    </source>
</evidence>
<feature type="region of interest" description="Disordered" evidence="6">
    <location>
        <begin position="287"/>
        <end position="336"/>
    </location>
</feature>
<dbReference type="Pfam" id="PF00628">
    <property type="entry name" value="PHD"/>
    <property type="match status" value="1"/>
</dbReference>
<dbReference type="InterPro" id="IPR000949">
    <property type="entry name" value="ELM2_dom"/>
</dbReference>
<dbReference type="InterPro" id="IPR001965">
    <property type="entry name" value="Znf_PHD"/>
</dbReference>
<dbReference type="SMART" id="SM00439">
    <property type="entry name" value="BAH"/>
    <property type="match status" value="1"/>
</dbReference>
<dbReference type="InterPro" id="IPR019786">
    <property type="entry name" value="Zinc_finger_PHD-type_CS"/>
</dbReference>
<feature type="compositionally biased region" description="Low complexity" evidence="6">
    <location>
        <begin position="1243"/>
        <end position="1259"/>
    </location>
</feature>
<feature type="compositionally biased region" description="Polar residues" evidence="6">
    <location>
        <begin position="1335"/>
        <end position="1350"/>
    </location>
</feature>
<dbReference type="Gene3D" id="2.30.30.490">
    <property type="match status" value="1"/>
</dbReference>
<feature type="compositionally biased region" description="Pro residues" evidence="6">
    <location>
        <begin position="669"/>
        <end position="680"/>
    </location>
</feature>
<dbReference type="Gene3D" id="3.30.40.10">
    <property type="entry name" value="Zinc/RING finger domain, C3HC4 (zinc finger)"/>
    <property type="match status" value="2"/>
</dbReference>
<feature type="domain" description="BAH" evidence="9">
    <location>
        <begin position="42"/>
        <end position="179"/>
    </location>
</feature>
<feature type="compositionally biased region" description="Pro residues" evidence="6">
    <location>
        <begin position="1464"/>
        <end position="1475"/>
    </location>
</feature>
<dbReference type="PANTHER" id="PTHR47672">
    <property type="entry name" value="E3 UBIQUITIN-PROTEIN LIGASE SNT2"/>
    <property type="match status" value="1"/>
</dbReference>
<feature type="compositionally biased region" description="Low complexity" evidence="6">
    <location>
        <begin position="1200"/>
        <end position="1222"/>
    </location>
</feature>
<dbReference type="Gene3D" id="3.30.50.10">
    <property type="entry name" value="Erythroid Transcription Factor GATA-1, subunit A"/>
    <property type="match status" value="1"/>
</dbReference>
<feature type="compositionally biased region" description="Basic residues" evidence="6">
    <location>
        <begin position="574"/>
        <end position="584"/>
    </location>
</feature>
<sequence length="1666" mass="180073">MPRASAKNAVPTGPLVFDGKALVPNVLTLPLLPPLASPLLTDAVSTPDHVFVSPPWDDRDGEPYLIARVLEILQPSKPATDAASSSSATSSAYPSTSELRVRVAYYFRTRDITNRYVADHRLIVATMHADTVPASYIRGTCMVKHREHIEELDAYKRQKDTFYWHQLYDRYLHRYFDGVPTYKIRNAPGLSALSCTFPEVIKHLVGNFEFVLCEVGTAVELCDESRGCFTCSKWAASPESVTCARCTRVFHLTCLDPPLLAKPKAGYGWSCAPCSKAHDEEVEGYMETGVGPPPVRKAAEAPAKSTMPAASAGGAGGSKGKGKARAVQSQANTDPHDWRMTHGWPFRYFGMHTNAYGVLGRIILSGFFESRAHRLGNKFQCIVPDWDPVRGEQIMPEGPRNYFQPKRSRGSTPVGRGENGKGKGKKHLIEAIPRGEDEAIQVIWRPTDRFDDETLEELFTEAKKLRSYTSAGVDVLNRAILLLQANDGDVPATIAALRKVTQTQLGHAVWTEDEKKKLADGAAQWHNDIEEIARTIKTKKMADVVKKYYISIGHKLPEDELEQPEERAAATTRSNRRSAGKKATRAAVREEAATDDDDHGSVCGPPNTPAQKRNRFCAICEETESKKWYHCPDNISELEVKPSPLVIKKKQVSAEDSKKKEVVKVVPKEPTPPPPPPPKPVIPQKPCLLCKRYEPKRELYQCDQCTLSAHTSCYGIAQGVPQENWLCDLCERDKRRKRLMLAQGVDTTAPLTALDCLKPTELNNYVHLLCAVWHQELRLGEPSMLATVESLSLIPQKRVEEKCVICKVDKVGATIKCEDCSKHFHVACAWTSGYKFAFEIQAIKTKKKPKDVIISKFKEEEGVVTPCIWCPDHHFTHAERKTYDLGARDQASKLTVLQMYTRTTKGVKNPEQPPRLRQAKRLDAIVEPVLKPRARTPPPPAAPKPTLLSTILEDMPIPLQAAPASKLKKRRSTAPLPSPLAESLVPIPEPALDPSPAPLPAKRQRKPKAPPELIVNSPRQPKKRRTASFTPVEGYASNSSSALTTASPSHSSFPSFNELPPLPPANDLPALPFAHQLPPLPSLPQAPGALLDLLNSPAPETSAASPYTFPAPVSAIDPALDALSTLAAAVADSRSTSTAEWHHSTTAELPPLPQEADISVDSPVQAYEPEPSAAGPYPQHRQTTEPHVASPVDQAPVSTENGAESGAAEAAEPPENGEPAEAIASGLPVANGHFVETSVNGTSAQQSSSQSQPAPSYHAPPEEPPYAAPSGPSLGALPALPPSHSLLEQRLDSPGSFDGGELAHPIVNYMRAHESAQRDLRFQDTPDDSDGLSDRFNSPVPSAGSSTTSPAVMLPPLPAGDSPAPSSDGKDKQKRRRSHPKGWQAPAEAMSCANCGTDKSPLWRRNAAGLYFKAHGHQRPQKVVERAIGEARVQKRKAQAAGEADSTSHSSVKRPKVTGTPLPLQQPPQPSPLQPMPTFSYGDADDLTPASSVPSSSSTLPPLPVATPVHGASSLSTPNALDGTLSSGLAAGYDSPYYQGSYQPPRQHDQQHQQSQVYSVGPATGSYDLFAASSPAASSSDDSMTRRALESITAQALSVGGPGGPSDMPTQGAYQLPHRLTTALQADGAGTRHQPSPPPSVSAMPLDALPFAMALDPELSGAGVGP</sequence>
<feature type="region of interest" description="Disordered" evidence="6">
    <location>
        <begin position="651"/>
        <end position="680"/>
    </location>
</feature>
<dbReference type="Proteomes" id="UP000243876">
    <property type="component" value="Unassembled WGS sequence"/>
</dbReference>
<accession>A0A0D6EK89</accession>
<protein>
    <submittedName>
        <fullName evidence="13">SPOSA6832_02003-mRNA-1:cds</fullName>
    </submittedName>
</protein>
<dbReference type="InterPro" id="IPR029617">
    <property type="entry name" value="Snt2"/>
</dbReference>
<dbReference type="PROSITE" id="PS51293">
    <property type="entry name" value="SANT"/>
    <property type="match status" value="1"/>
</dbReference>
<feature type="compositionally biased region" description="Low complexity" evidence="6">
    <location>
        <begin position="1036"/>
        <end position="1052"/>
    </location>
</feature>
<dbReference type="Pfam" id="PF13831">
    <property type="entry name" value="PHD_2"/>
    <property type="match status" value="1"/>
</dbReference>
<evidence type="ECO:0000256" key="2">
    <source>
        <dbReference type="ARBA" id="ARBA00022771"/>
    </source>
</evidence>
<evidence type="ECO:0000259" key="12">
    <source>
        <dbReference type="PROSITE" id="PS51805"/>
    </source>
</evidence>
<evidence type="ECO:0000259" key="8">
    <source>
        <dbReference type="PROSITE" id="PS50114"/>
    </source>
</evidence>
<dbReference type="Pfam" id="PF13832">
    <property type="entry name" value="zf-HC5HC2H_2"/>
    <property type="match status" value="1"/>
</dbReference>
<dbReference type="InterPro" id="IPR000679">
    <property type="entry name" value="Znf_GATA"/>
</dbReference>
<dbReference type="InterPro" id="IPR034732">
    <property type="entry name" value="EPHD"/>
</dbReference>
<keyword evidence="4" id="KW-0539">Nucleus</keyword>
<dbReference type="SMART" id="SM00401">
    <property type="entry name" value="ZnF_GATA"/>
    <property type="match status" value="1"/>
</dbReference>
<feature type="compositionally biased region" description="Basic and acidic residues" evidence="6">
    <location>
        <begin position="652"/>
        <end position="667"/>
    </location>
</feature>
<dbReference type="CDD" id="cd15497">
    <property type="entry name" value="PHD1_Snt2p_like"/>
    <property type="match status" value="1"/>
</dbReference>
<dbReference type="InterPro" id="IPR019787">
    <property type="entry name" value="Znf_PHD-finger"/>
</dbReference>
<dbReference type="CDD" id="cd00202">
    <property type="entry name" value="ZnF_GATA"/>
    <property type="match status" value="1"/>
</dbReference>
<feature type="domain" description="GATA-type" evidence="8">
    <location>
        <begin position="1386"/>
        <end position="1432"/>
    </location>
</feature>
<evidence type="ECO:0000256" key="3">
    <source>
        <dbReference type="ARBA" id="ARBA00022833"/>
    </source>
</evidence>
<dbReference type="InterPro" id="IPR011011">
    <property type="entry name" value="Znf_FYVE_PHD"/>
</dbReference>
<dbReference type="OrthoDB" id="1611972at2759"/>
<feature type="region of interest" description="Disordered" evidence="6">
    <location>
        <begin position="962"/>
        <end position="1060"/>
    </location>
</feature>
<dbReference type="InterPro" id="IPR013088">
    <property type="entry name" value="Znf_NHR/GATA"/>
</dbReference>
<proteinExistence type="predicted"/>
<keyword evidence="1" id="KW-0479">Metal-binding</keyword>
<feature type="compositionally biased region" description="Low complexity" evidence="6">
    <location>
        <begin position="1487"/>
        <end position="1500"/>
    </location>
</feature>
<dbReference type="GO" id="GO:0004842">
    <property type="term" value="F:ubiquitin-protein transferase activity"/>
    <property type="evidence" value="ECO:0007669"/>
    <property type="project" value="TreeGrafter"/>
</dbReference>
<dbReference type="InterPro" id="IPR001025">
    <property type="entry name" value="BAH_dom"/>
</dbReference>
<evidence type="ECO:0000259" key="11">
    <source>
        <dbReference type="PROSITE" id="PS51293"/>
    </source>
</evidence>
<dbReference type="GO" id="GO:0036205">
    <property type="term" value="P:histone catabolic process"/>
    <property type="evidence" value="ECO:0007669"/>
    <property type="project" value="TreeGrafter"/>
</dbReference>
<feature type="domain" description="PHD-type" evidence="7">
    <location>
        <begin position="684"/>
        <end position="733"/>
    </location>
</feature>
<organism evidence="13 14">
    <name type="scientific">Sporidiobolus salmonicolor</name>
    <name type="common">Yeast-like fungus</name>
    <name type="synonym">Sporobolomyces salmonicolor</name>
    <dbReference type="NCBI Taxonomy" id="5005"/>
    <lineage>
        <taxon>Eukaryota</taxon>
        <taxon>Fungi</taxon>
        <taxon>Dikarya</taxon>
        <taxon>Basidiomycota</taxon>
        <taxon>Pucciniomycotina</taxon>
        <taxon>Microbotryomycetes</taxon>
        <taxon>Sporidiobolales</taxon>
        <taxon>Sporidiobolaceae</taxon>
        <taxon>Sporobolomyces</taxon>
    </lineage>
</organism>
<gene>
    <name evidence="13" type="primary">SPOSA6832_02003</name>
</gene>
<keyword evidence="2 5" id="KW-0863">Zinc-finger</keyword>
<evidence type="ECO:0000313" key="13">
    <source>
        <dbReference type="EMBL" id="CEQ40389.1"/>
    </source>
</evidence>
<dbReference type="PROSITE" id="PS50016">
    <property type="entry name" value="ZF_PHD_2"/>
    <property type="match status" value="2"/>
</dbReference>
<dbReference type="GO" id="GO:0048189">
    <property type="term" value="C:Lid2 complex"/>
    <property type="evidence" value="ECO:0007669"/>
    <property type="project" value="TreeGrafter"/>
</dbReference>
<feature type="region of interest" description="Disordered" evidence="6">
    <location>
        <begin position="396"/>
        <end position="425"/>
    </location>
</feature>